<evidence type="ECO:0000313" key="1">
    <source>
        <dbReference type="EMBL" id="OLF14920.1"/>
    </source>
</evidence>
<dbReference type="STRING" id="1912961.BU204_24590"/>
<gene>
    <name evidence="1" type="ORF">BU204_24590</name>
</gene>
<name>A0A1Q8CKN3_9PSEU</name>
<sequence length="88" mass="9558">MEGRRVPNPPHPLPDTQPVAVVAMSRAMSRSDSSAEISGLQVCIMNTTAQIDAALDADDRRAFRVWCLRRASLIARVERVLVEAATAA</sequence>
<dbReference type="AlphaFoldDB" id="A0A1Q8CKN3"/>
<accession>A0A1Q8CKN3</accession>
<comment type="caution">
    <text evidence="1">The sequence shown here is derived from an EMBL/GenBank/DDBJ whole genome shotgun (WGS) entry which is preliminary data.</text>
</comment>
<organism evidence="1 2">
    <name type="scientific">Actinophytocola xanthii</name>
    <dbReference type="NCBI Taxonomy" id="1912961"/>
    <lineage>
        <taxon>Bacteria</taxon>
        <taxon>Bacillati</taxon>
        <taxon>Actinomycetota</taxon>
        <taxon>Actinomycetes</taxon>
        <taxon>Pseudonocardiales</taxon>
        <taxon>Pseudonocardiaceae</taxon>
    </lineage>
</organism>
<proteinExistence type="predicted"/>
<dbReference type="Proteomes" id="UP000185596">
    <property type="component" value="Unassembled WGS sequence"/>
</dbReference>
<dbReference type="EMBL" id="MSIE01000047">
    <property type="protein sequence ID" value="OLF14920.1"/>
    <property type="molecule type" value="Genomic_DNA"/>
</dbReference>
<keyword evidence="2" id="KW-1185">Reference proteome</keyword>
<reference evidence="1 2" key="1">
    <citation type="submission" date="2016-12" db="EMBL/GenBank/DDBJ databases">
        <title>The draft genome sequence of Actinophytocola sp. 11-183.</title>
        <authorList>
            <person name="Wang W."/>
            <person name="Yuan L."/>
        </authorList>
    </citation>
    <scope>NUCLEOTIDE SEQUENCE [LARGE SCALE GENOMIC DNA]</scope>
    <source>
        <strain evidence="1 2">11-183</strain>
    </source>
</reference>
<evidence type="ECO:0000313" key="2">
    <source>
        <dbReference type="Proteomes" id="UP000185596"/>
    </source>
</evidence>
<protein>
    <submittedName>
        <fullName evidence="1">Uncharacterized protein</fullName>
    </submittedName>
</protein>